<dbReference type="NCBIfam" id="TIGR01777">
    <property type="entry name" value="yfcH"/>
    <property type="match status" value="1"/>
</dbReference>
<comment type="similarity">
    <text evidence="1">Belongs to the NAD(P)-dependent epimerase/dehydratase family. SDR39U1 subfamily.</text>
</comment>
<accession>A0A2T1CA09</accession>
<dbReference type="InterPro" id="IPR010099">
    <property type="entry name" value="SDR39U1"/>
</dbReference>
<dbReference type="CDD" id="cd05242">
    <property type="entry name" value="SDR_a8"/>
    <property type="match status" value="1"/>
</dbReference>
<evidence type="ECO:0000259" key="3">
    <source>
        <dbReference type="Pfam" id="PF08338"/>
    </source>
</evidence>
<name>A0A2T1CA09_9CYAN</name>
<protein>
    <submittedName>
        <fullName evidence="4">TIGR01777 family protein</fullName>
    </submittedName>
</protein>
<gene>
    <name evidence="4" type="ORF">C7B64_00905</name>
</gene>
<reference evidence="4 5" key="1">
    <citation type="submission" date="2018-02" db="EMBL/GenBank/DDBJ databases">
        <authorList>
            <person name="Cohen D.B."/>
            <person name="Kent A.D."/>
        </authorList>
    </citation>
    <scope>NUCLEOTIDE SEQUENCE [LARGE SCALE GENOMIC DNA]</scope>
    <source>
        <strain evidence="4 5">CCAP 1448/3</strain>
    </source>
</reference>
<proteinExistence type="inferred from homology"/>
<dbReference type="PANTHER" id="PTHR11092">
    <property type="entry name" value="SUGAR NUCLEOTIDE EPIMERASE RELATED"/>
    <property type="match status" value="1"/>
</dbReference>
<feature type="domain" description="DUF1731" evidence="3">
    <location>
        <begin position="253"/>
        <end position="298"/>
    </location>
</feature>
<reference evidence="4 5" key="2">
    <citation type="submission" date="2018-03" db="EMBL/GenBank/DDBJ databases">
        <title>The ancient ancestry and fast evolution of plastids.</title>
        <authorList>
            <person name="Moore K.R."/>
            <person name="Magnabosco C."/>
            <person name="Momper L."/>
            <person name="Gold D.A."/>
            <person name="Bosak T."/>
            <person name="Fournier G.P."/>
        </authorList>
    </citation>
    <scope>NUCLEOTIDE SEQUENCE [LARGE SCALE GENOMIC DNA]</scope>
    <source>
        <strain evidence="4 5">CCAP 1448/3</strain>
    </source>
</reference>
<evidence type="ECO:0000313" key="5">
    <source>
        <dbReference type="Proteomes" id="UP000238762"/>
    </source>
</evidence>
<keyword evidence="5" id="KW-1185">Reference proteome</keyword>
<comment type="caution">
    <text evidence="4">The sequence shown here is derived from an EMBL/GenBank/DDBJ whole genome shotgun (WGS) entry which is preliminary data.</text>
</comment>
<feature type="domain" description="NAD-dependent epimerase/dehydratase" evidence="2">
    <location>
        <begin position="3"/>
        <end position="219"/>
    </location>
</feature>
<dbReference type="InterPro" id="IPR001509">
    <property type="entry name" value="Epimerase_deHydtase"/>
</dbReference>
<evidence type="ECO:0000259" key="2">
    <source>
        <dbReference type="Pfam" id="PF01370"/>
    </source>
</evidence>
<dbReference type="RefSeq" id="WP_106286783.1">
    <property type="nucleotide sequence ID" value="NZ_CAWNTC010000123.1"/>
</dbReference>
<dbReference type="Pfam" id="PF01370">
    <property type="entry name" value="Epimerase"/>
    <property type="match status" value="1"/>
</dbReference>
<dbReference type="AlphaFoldDB" id="A0A2T1CA09"/>
<dbReference type="EMBL" id="PVWJ01000003">
    <property type="protein sequence ID" value="PSB05096.1"/>
    <property type="molecule type" value="Genomic_DNA"/>
</dbReference>
<organism evidence="4 5">
    <name type="scientific">Merismopedia glauca CCAP 1448/3</name>
    <dbReference type="NCBI Taxonomy" id="1296344"/>
    <lineage>
        <taxon>Bacteria</taxon>
        <taxon>Bacillati</taxon>
        <taxon>Cyanobacteriota</taxon>
        <taxon>Cyanophyceae</taxon>
        <taxon>Synechococcales</taxon>
        <taxon>Merismopediaceae</taxon>
        <taxon>Merismopedia</taxon>
    </lineage>
</organism>
<sequence>MKVAITGATGFVGKRLVERLQAENHEVLILTRHVETAKKIFPQAEAIAYNPTESGDWQQAISSCDAVVNLAGEPLAEGRWSPKKKQDILDSRKLGTQKIVEAIAQANPRPQVLINPSAIGYYGTSETATFTETSPSGSDFLAQVCQNWESEAEKVKNAGTRLVILRFGIVLGQGGALGKMLAPFQMFAGGPIGSGRQWVSWIHIDDLVNLILYCLQHPEISGVFNATSPNPVRMAEFCQILGATINRPSWLPVPNIALELLLGEGAMVVLEGQKVIPNGTISTGFNYTYSQLKPAMENVINHQ</sequence>
<dbReference type="Pfam" id="PF08338">
    <property type="entry name" value="DUF1731"/>
    <property type="match status" value="1"/>
</dbReference>
<dbReference type="SUPFAM" id="SSF51735">
    <property type="entry name" value="NAD(P)-binding Rossmann-fold domains"/>
    <property type="match status" value="1"/>
</dbReference>
<evidence type="ECO:0000256" key="1">
    <source>
        <dbReference type="ARBA" id="ARBA00009353"/>
    </source>
</evidence>
<dbReference type="Proteomes" id="UP000238762">
    <property type="component" value="Unassembled WGS sequence"/>
</dbReference>
<dbReference type="InterPro" id="IPR036291">
    <property type="entry name" value="NAD(P)-bd_dom_sf"/>
</dbReference>
<dbReference type="PANTHER" id="PTHR11092:SF0">
    <property type="entry name" value="EPIMERASE FAMILY PROTEIN SDR39U1"/>
    <property type="match status" value="1"/>
</dbReference>
<evidence type="ECO:0000313" key="4">
    <source>
        <dbReference type="EMBL" id="PSB05096.1"/>
    </source>
</evidence>
<dbReference type="OrthoDB" id="9801773at2"/>
<dbReference type="Gene3D" id="3.40.50.720">
    <property type="entry name" value="NAD(P)-binding Rossmann-like Domain"/>
    <property type="match status" value="1"/>
</dbReference>
<dbReference type="InterPro" id="IPR013549">
    <property type="entry name" value="DUF1731"/>
</dbReference>